<evidence type="ECO:0000256" key="1">
    <source>
        <dbReference type="SAM" id="MobiDB-lite"/>
    </source>
</evidence>
<protein>
    <submittedName>
        <fullName evidence="5">PiggyBac transposable element-derived protein 3-like</fullName>
    </submittedName>
</protein>
<dbReference type="OMA" id="ICACATI"/>
<keyword evidence="2" id="KW-1133">Transmembrane helix</keyword>
<dbReference type="GeneID" id="125177691"/>
<dbReference type="InterPro" id="IPR029526">
    <property type="entry name" value="PGBD"/>
</dbReference>
<evidence type="ECO:0000259" key="3">
    <source>
        <dbReference type="Pfam" id="PF13843"/>
    </source>
</evidence>
<dbReference type="PANTHER" id="PTHR47272:SF1">
    <property type="entry name" value="PIGGYBAC TRANSPOSABLE ELEMENT-DERIVED PROTEIN 3-LIKE"/>
    <property type="match status" value="1"/>
</dbReference>
<name>A0A979FGN2_HYAAZ</name>
<feature type="domain" description="PiggyBac transposable element-derived protein" evidence="3">
    <location>
        <begin position="48"/>
        <end position="398"/>
    </location>
</feature>
<dbReference type="OrthoDB" id="6374055at2759"/>
<dbReference type="PANTHER" id="PTHR47272">
    <property type="entry name" value="DDE_TNP_1_7 DOMAIN-CONTAINING PROTEIN"/>
    <property type="match status" value="1"/>
</dbReference>
<reference evidence="5" key="1">
    <citation type="submission" date="2025-08" db="UniProtKB">
        <authorList>
            <consortium name="RefSeq"/>
        </authorList>
    </citation>
    <scope>IDENTIFICATION</scope>
    <source>
        <tissue evidence="5">Whole organism</tissue>
    </source>
</reference>
<dbReference type="KEGG" id="hazt:125177691"/>
<accession>A0A979FGN2</accession>
<dbReference type="AlphaFoldDB" id="A0A979FGN2"/>
<gene>
    <name evidence="5" type="primary">LOC125177691</name>
</gene>
<organism evidence="4 5">
    <name type="scientific">Hyalella azteca</name>
    <name type="common">Amphipod</name>
    <dbReference type="NCBI Taxonomy" id="294128"/>
    <lineage>
        <taxon>Eukaryota</taxon>
        <taxon>Metazoa</taxon>
        <taxon>Ecdysozoa</taxon>
        <taxon>Arthropoda</taxon>
        <taxon>Crustacea</taxon>
        <taxon>Multicrustacea</taxon>
        <taxon>Malacostraca</taxon>
        <taxon>Eumalacostraca</taxon>
        <taxon>Peracarida</taxon>
        <taxon>Amphipoda</taxon>
        <taxon>Senticaudata</taxon>
        <taxon>Talitrida</taxon>
        <taxon>Talitroidea</taxon>
        <taxon>Hyalellidae</taxon>
        <taxon>Hyalella</taxon>
    </lineage>
</organism>
<evidence type="ECO:0000313" key="4">
    <source>
        <dbReference type="Proteomes" id="UP000694843"/>
    </source>
</evidence>
<feature type="non-terminal residue" evidence="5">
    <location>
        <position position="1"/>
    </location>
</feature>
<feature type="region of interest" description="Disordered" evidence="1">
    <location>
        <begin position="1"/>
        <end position="30"/>
    </location>
</feature>
<evidence type="ECO:0000313" key="5">
    <source>
        <dbReference type="RefSeq" id="XP_047735868.1"/>
    </source>
</evidence>
<proteinExistence type="predicted"/>
<sequence>TTEHPREAQDEVNPTATEKRQWRSRDEPDNDVQFRGQQSFNFVPKTTVESFCQYFDDELLEKIRYQSILYSTQKGKSVNITKEELLTFFGITIIMSYNKLPSLHHYWTNSDDIGVNAIKQAMSRDRFECILSNLHLNDNSQMNSHKKDKLFKVRPLVDHLNNKFILRNHKEHLAIDESMIRFKGRSSPKQYNLMKPIKRGYKIWCLADVYGYIYKFDIYTGKNEGMSAAKKEFGLGGSVVKDLSSHLEGKKHKIFSDNYFASIPLMEYLKSKEICACATIRSSRKDFPSLKADKELKRGDYDYKANAGVTVYKWHDSKPVYLISNYHRSASSTVKRKNKDGSHVVLSCPTAVRDYNSYMIGVDKHDMLRQLYGLNRKAKKWWHLIFFGLFDMAIVNSFIVFQETTRPEMNFFNYRRSLAQGLLTIGKCERADKRVKRRKFNYSVPSSVRLSNTGVHWPVFGHPKGRCEVCASEGIQSRPTSQCSQCKINLCCNTSKNCFMRYHQ</sequence>
<keyword evidence="4" id="KW-1185">Reference proteome</keyword>
<dbReference type="Pfam" id="PF13843">
    <property type="entry name" value="DDE_Tnp_1_7"/>
    <property type="match status" value="1"/>
</dbReference>
<evidence type="ECO:0000256" key="2">
    <source>
        <dbReference type="SAM" id="Phobius"/>
    </source>
</evidence>
<feature type="compositionally biased region" description="Basic and acidic residues" evidence="1">
    <location>
        <begin position="17"/>
        <end position="27"/>
    </location>
</feature>
<dbReference type="Proteomes" id="UP000694843">
    <property type="component" value="Unplaced"/>
</dbReference>
<feature type="transmembrane region" description="Helical" evidence="2">
    <location>
        <begin position="381"/>
        <end position="401"/>
    </location>
</feature>
<keyword evidence="2" id="KW-0812">Transmembrane</keyword>
<dbReference type="RefSeq" id="XP_047735868.1">
    <property type="nucleotide sequence ID" value="XM_047879912.1"/>
</dbReference>
<keyword evidence="2" id="KW-0472">Membrane</keyword>